<dbReference type="SUPFAM" id="SSF46689">
    <property type="entry name" value="Homeodomain-like"/>
    <property type="match status" value="1"/>
</dbReference>
<evidence type="ECO:0000259" key="1">
    <source>
        <dbReference type="Pfam" id="PF01710"/>
    </source>
</evidence>
<protein>
    <submittedName>
        <fullName evidence="2">Transposase</fullName>
    </submittedName>
</protein>
<name>A0A6J4LDX3_9CYAN</name>
<feature type="domain" description="Transposase Synechocystis PCC 6803" evidence="1">
    <location>
        <begin position="1"/>
        <end position="114"/>
    </location>
</feature>
<accession>A0A6J4LDX3</accession>
<gene>
    <name evidence="2" type="ORF">AVDCRST_MAG94-1687</name>
</gene>
<dbReference type="EMBL" id="CADCTY010000584">
    <property type="protein sequence ID" value="CAA9326326.1"/>
    <property type="molecule type" value="Genomic_DNA"/>
</dbReference>
<dbReference type="AlphaFoldDB" id="A0A6J4LDX3"/>
<proteinExistence type="predicted"/>
<organism evidence="2">
    <name type="scientific">uncultured Leptolyngbya sp</name>
    <dbReference type="NCBI Taxonomy" id="332963"/>
    <lineage>
        <taxon>Bacteria</taxon>
        <taxon>Bacillati</taxon>
        <taxon>Cyanobacteriota</taxon>
        <taxon>Cyanophyceae</taxon>
        <taxon>Leptolyngbyales</taxon>
        <taxon>Leptolyngbyaceae</taxon>
        <taxon>Leptolyngbya group</taxon>
        <taxon>Leptolyngbya</taxon>
        <taxon>environmental samples</taxon>
    </lineage>
</organism>
<sequence length="122" mass="14113">MRTKAIAAVERGERKTDVSRMLNISRNTLDLWLKRQEHQGNCRAITHFQKGCRHKITDWDRFRAFAQTHGHKTQGQMAKLWGDNVTQQNISDALRKLGLSRKKRPTAIENVMSSSAKHFKSN</sequence>
<dbReference type="Pfam" id="PF01710">
    <property type="entry name" value="HTH_Tnp_IS630"/>
    <property type="match status" value="1"/>
</dbReference>
<reference evidence="2" key="1">
    <citation type="submission" date="2020-02" db="EMBL/GenBank/DDBJ databases">
        <authorList>
            <person name="Meier V. D."/>
        </authorList>
    </citation>
    <scope>NUCLEOTIDE SEQUENCE</scope>
    <source>
        <strain evidence="2">AVDCRST_MAG94</strain>
    </source>
</reference>
<dbReference type="InterPro" id="IPR009057">
    <property type="entry name" value="Homeodomain-like_sf"/>
</dbReference>
<dbReference type="InterPro" id="IPR036388">
    <property type="entry name" value="WH-like_DNA-bd_sf"/>
</dbReference>
<dbReference type="Gene3D" id="1.10.10.10">
    <property type="entry name" value="Winged helix-like DNA-binding domain superfamily/Winged helix DNA-binding domain"/>
    <property type="match status" value="1"/>
</dbReference>
<evidence type="ECO:0000313" key="2">
    <source>
        <dbReference type="EMBL" id="CAA9326326.1"/>
    </source>
</evidence>
<dbReference type="InterPro" id="IPR002622">
    <property type="entry name" value="Transposase_14"/>
</dbReference>